<feature type="chain" id="PRO_5009311640" evidence="1">
    <location>
        <begin position="37"/>
        <end position="163"/>
    </location>
</feature>
<sequence>MRNPVTANPSQALFSPPMRRVSLSLLLSMLLGFVLTESEVAPITSQFLDSRETYDFVELMPEEVDAFFFSQLANYSDDPDHITFEQLDQVARDINEDIADRMLEPRRAILKGIAKLSNESGNYVEETLLDVCRKGAALRKGLMDEIATVFPVIPKYIQSRSFS</sequence>
<keyword evidence="2" id="KW-1185">Reference proteome</keyword>
<feature type="signal peptide" evidence="1">
    <location>
        <begin position="1"/>
        <end position="36"/>
    </location>
</feature>
<dbReference type="WBParaSite" id="L893_g11809.t1">
    <property type="protein sequence ID" value="L893_g11809.t1"/>
    <property type="gene ID" value="L893_g11809"/>
</dbReference>
<evidence type="ECO:0000256" key="1">
    <source>
        <dbReference type="SAM" id="SignalP"/>
    </source>
</evidence>
<proteinExistence type="predicted"/>
<name>A0A1I7Y2K2_9BILA</name>
<keyword evidence="1" id="KW-0732">Signal</keyword>
<organism evidence="2 3">
    <name type="scientific">Steinernema glaseri</name>
    <dbReference type="NCBI Taxonomy" id="37863"/>
    <lineage>
        <taxon>Eukaryota</taxon>
        <taxon>Metazoa</taxon>
        <taxon>Ecdysozoa</taxon>
        <taxon>Nematoda</taxon>
        <taxon>Chromadorea</taxon>
        <taxon>Rhabditida</taxon>
        <taxon>Tylenchina</taxon>
        <taxon>Panagrolaimomorpha</taxon>
        <taxon>Strongyloidoidea</taxon>
        <taxon>Steinernematidae</taxon>
        <taxon>Steinernema</taxon>
    </lineage>
</organism>
<dbReference type="AlphaFoldDB" id="A0A1I7Y2K2"/>
<evidence type="ECO:0000313" key="3">
    <source>
        <dbReference type="WBParaSite" id="L893_g11809.t1"/>
    </source>
</evidence>
<evidence type="ECO:0000313" key="2">
    <source>
        <dbReference type="Proteomes" id="UP000095287"/>
    </source>
</evidence>
<reference evidence="3" key="1">
    <citation type="submission" date="2016-11" db="UniProtKB">
        <authorList>
            <consortium name="WormBaseParasite"/>
        </authorList>
    </citation>
    <scope>IDENTIFICATION</scope>
</reference>
<protein>
    <submittedName>
        <fullName evidence="3">DUF4168 domain-containing protein</fullName>
    </submittedName>
</protein>
<accession>A0A1I7Y2K2</accession>
<dbReference type="Proteomes" id="UP000095287">
    <property type="component" value="Unplaced"/>
</dbReference>